<dbReference type="GO" id="GO:0006430">
    <property type="term" value="P:lysyl-tRNA aminoacylation"/>
    <property type="evidence" value="ECO:0007669"/>
    <property type="project" value="InterPro"/>
</dbReference>
<evidence type="ECO:0000256" key="1">
    <source>
        <dbReference type="ARBA" id="ARBA00011738"/>
    </source>
</evidence>
<dbReference type="KEGG" id="fpp:FPB0191_01562"/>
<dbReference type="HOGENOM" id="CLU_008255_1_1_6"/>
<feature type="domain" description="Aminoacyl-transfer RNA synthetases class-II family profile" evidence="6">
    <location>
        <begin position="19"/>
        <end position="328"/>
    </location>
</feature>
<evidence type="ECO:0000313" key="9">
    <source>
        <dbReference type="Proteomes" id="UP000030901"/>
    </source>
</evidence>
<dbReference type="NCBIfam" id="NF006828">
    <property type="entry name" value="PRK09350.1"/>
    <property type="match status" value="1"/>
</dbReference>
<keyword evidence="8" id="KW-0251">Elongation factor</keyword>
<name>A0A0A7S1T5_FRIPE</name>
<gene>
    <name evidence="8" type="ORF">DKK76_07640</name>
    <name evidence="7" type="ORF">FPB0191_01562</name>
</gene>
<organism evidence="7 9">
    <name type="scientific">Frischella perrara</name>
    <dbReference type="NCBI Taxonomy" id="1267021"/>
    <lineage>
        <taxon>Bacteria</taxon>
        <taxon>Pseudomonadati</taxon>
        <taxon>Pseudomonadota</taxon>
        <taxon>Gammaproteobacteria</taxon>
        <taxon>Orbales</taxon>
        <taxon>Orbaceae</taxon>
        <taxon>Frischella</taxon>
    </lineage>
</organism>
<keyword evidence="3" id="KW-0547">Nucleotide-binding</keyword>
<dbReference type="GO" id="GO:0005829">
    <property type="term" value="C:cytosol"/>
    <property type="evidence" value="ECO:0007669"/>
    <property type="project" value="TreeGrafter"/>
</dbReference>
<dbReference type="Proteomes" id="UP000030901">
    <property type="component" value="Chromosome"/>
</dbReference>
<comment type="subunit">
    <text evidence="1">Homodimer.</text>
</comment>
<dbReference type="GO" id="GO:0000049">
    <property type="term" value="F:tRNA binding"/>
    <property type="evidence" value="ECO:0007669"/>
    <property type="project" value="TreeGrafter"/>
</dbReference>
<dbReference type="Proteomes" id="UP000247838">
    <property type="component" value="Unassembled WGS sequence"/>
</dbReference>
<proteinExistence type="predicted"/>
<evidence type="ECO:0000313" key="10">
    <source>
        <dbReference type="Proteomes" id="UP000247838"/>
    </source>
</evidence>
<sequence>MLNPENWQPTATIDLLLKRAKVVKQIRNFFADRCILEVETPILSHAAVTDVQLSSFQTIFTKPGIVDLEKGEKLFLITSPEYHMKRLIAAGSGPIYQICKCFRNDEEIGRYHNPEFTMLEWYRTQFDMMQMINEVDDLLQQILDTEPAEYVSYQNVFLKYLSIDPLEANKETLISAVQKLNIGFNTDNCDRDTLLQVLFTFGIEPNIGREKPTVVYHFPASQAALAELNSEDQRTARRFEFYYKGVELANGFKELTNAKEQRARFELDNQQRITKGLPTQPIDEFLLSAMQAGLPDCAGVALGLDRLIMLALEQTTISQAMSFNMDNA</sequence>
<keyword evidence="4" id="KW-0067">ATP-binding</keyword>
<evidence type="ECO:0000313" key="8">
    <source>
        <dbReference type="EMBL" id="PXY94859.1"/>
    </source>
</evidence>
<reference evidence="8 10" key="2">
    <citation type="submission" date="2018-05" db="EMBL/GenBank/DDBJ databases">
        <title>Reference genomes for bee gut microbiota database.</title>
        <authorList>
            <person name="Ellegaard K.M."/>
        </authorList>
    </citation>
    <scope>NUCLEOTIDE SEQUENCE [LARGE SCALE GENOMIC DNA]</scope>
    <source>
        <strain evidence="8 10">ESL0167</strain>
    </source>
</reference>
<dbReference type="GO" id="GO:0004824">
    <property type="term" value="F:lysine-tRNA ligase activity"/>
    <property type="evidence" value="ECO:0007669"/>
    <property type="project" value="UniProtKB-EC"/>
</dbReference>
<dbReference type="SUPFAM" id="SSF55681">
    <property type="entry name" value="Class II aaRS and biotin synthetases"/>
    <property type="match status" value="1"/>
</dbReference>
<dbReference type="PROSITE" id="PS50862">
    <property type="entry name" value="AA_TRNA_LIGASE_II"/>
    <property type="match status" value="1"/>
</dbReference>
<dbReference type="EMBL" id="CP009056">
    <property type="protein sequence ID" value="AJA45378.1"/>
    <property type="molecule type" value="Genomic_DNA"/>
</dbReference>
<dbReference type="InterPro" id="IPR004525">
    <property type="entry name" value="EpmA"/>
</dbReference>
<dbReference type="STRING" id="1267021.FPB0191_01562"/>
<evidence type="ECO:0000313" key="7">
    <source>
        <dbReference type="EMBL" id="AJA45378.1"/>
    </source>
</evidence>
<evidence type="ECO:0000259" key="6">
    <source>
        <dbReference type="PROSITE" id="PS50862"/>
    </source>
</evidence>
<dbReference type="InterPro" id="IPR045864">
    <property type="entry name" value="aa-tRNA-synth_II/BPL/LPL"/>
</dbReference>
<evidence type="ECO:0000256" key="4">
    <source>
        <dbReference type="ARBA" id="ARBA00022840"/>
    </source>
</evidence>
<keyword evidence="9" id="KW-1185">Reference proteome</keyword>
<dbReference type="PANTHER" id="PTHR42918:SF6">
    <property type="entry name" value="ELONGATION FACTOR P--(R)-BETA-LYSINE LIGASE"/>
    <property type="match status" value="1"/>
</dbReference>
<protein>
    <submittedName>
        <fullName evidence="7">EF-P lysine aminoacylase GenX</fullName>
        <ecNumber evidence="7 8">6.1.1.6</ecNumber>
    </submittedName>
    <submittedName>
        <fullName evidence="8">Elongation factor P--(R)-beta-lysine ligase</fullName>
    </submittedName>
</protein>
<evidence type="ECO:0000256" key="2">
    <source>
        <dbReference type="ARBA" id="ARBA00022598"/>
    </source>
</evidence>
<dbReference type="GO" id="GO:0003746">
    <property type="term" value="F:translation elongation factor activity"/>
    <property type="evidence" value="ECO:0007669"/>
    <property type="project" value="UniProtKB-KW"/>
</dbReference>
<dbReference type="FunFam" id="3.30.930.10:FF:000017">
    <property type="entry name" value="Elongation factor P--(R)-beta-lysine ligase"/>
    <property type="match status" value="1"/>
</dbReference>
<dbReference type="InterPro" id="IPR006195">
    <property type="entry name" value="aa-tRNA-synth_II"/>
</dbReference>
<reference evidence="7 9" key="1">
    <citation type="journal article" date="2014" name="Appl. Environ. Microbiol.">
        <title>Gut symbionts from distinct hosts exhibit genotoxic activity via divergent colibactin biosynthetic pathways.</title>
        <authorList>
            <person name="Engel P."/>
            <person name="Vizcaino M.I."/>
            <person name="Crawford J.M."/>
        </authorList>
    </citation>
    <scope>NUCLEOTIDE SEQUENCE [LARGE SCALE GENOMIC DNA]</scope>
    <source>
        <strain evidence="7 9">PEB0191</strain>
    </source>
</reference>
<dbReference type="Pfam" id="PF00152">
    <property type="entry name" value="tRNA-synt_2"/>
    <property type="match status" value="1"/>
</dbReference>
<dbReference type="OrthoDB" id="9802326at2"/>
<evidence type="ECO:0000256" key="5">
    <source>
        <dbReference type="ARBA" id="ARBA00052794"/>
    </source>
</evidence>
<dbReference type="AlphaFoldDB" id="A0A0A7S1T5"/>
<dbReference type="NCBIfam" id="TIGR00462">
    <property type="entry name" value="genX"/>
    <property type="match status" value="1"/>
</dbReference>
<accession>A0A0A7S1T5</accession>
<keyword evidence="2 7" id="KW-0436">Ligase</keyword>
<dbReference type="PANTHER" id="PTHR42918">
    <property type="entry name" value="LYSYL-TRNA SYNTHETASE"/>
    <property type="match status" value="1"/>
</dbReference>
<dbReference type="EC" id="6.1.1.6" evidence="7 8"/>
<evidence type="ECO:0000256" key="3">
    <source>
        <dbReference type="ARBA" id="ARBA00022741"/>
    </source>
</evidence>
<dbReference type="GO" id="GO:0005524">
    <property type="term" value="F:ATP binding"/>
    <property type="evidence" value="ECO:0007669"/>
    <property type="project" value="UniProtKB-KW"/>
</dbReference>
<dbReference type="Gene3D" id="3.30.930.10">
    <property type="entry name" value="Bira Bifunctional Protein, Domain 2"/>
    <property type="match status" value="1"/>
</dbReference>
<dbReference type="InterPro" id="IPR004364">
    <property type="entry name" value="Aa-tRNA-synt_II"/>
</dbReference>
<dbReference type="RefSeq" id="WP_039105131.1">
    <property type="nucleotide sequence ID" value="NZ_CAMKYH010000003.1"/>
</dbReference>
<keyword evidence="8" id="KW-0648">Protein biosynthesis</keyword>
<dbReference type="EMBL" id="QGLM01000017">
    <property type="protein sequence ID" value="PXY94859.1"/>
    <property type="molecule type" value="Genomic_DNA"/>
</dbReference>
<comment type="catalytic activity">
    <reaction evidence="5">
        <text>D-beta-lysine + L-lysyl-[protein] + ATP = N(6)-((3R)-3,6-diaminohexanoyl)-L-lysyl-[protein] + AMP + diphosphate + H(+)</text>
        <dbReference type="Rhea" id="RHEA:83435"/>
        <dbReference type="Rhea" id="RHEA-COMP:9752"/>
        <dbReference type="Rhea" id="RHEA-COMP:20131"/>
        <dbReference type="ChEBI" id="CHEBI:15378"/>
        <dbReference type="ChEBI" id="CHEBI:29969"/>
        <dbReference type="ChEBI" id="CHEBI:30616"/>
        <dbReference type="ChEBI" id="CHEBI:33019"/>
        <dbReference type="ChEBI" id="CHEBI:84138"/>
        <dbReference type="ChEBI" id="CHEBI:156053"/>
        <dbReference type="ChEBI" id="CHEBI:456215"/>
    </reaction>
    <physiologicalReaction direction="left-to-right" evidence="5">
        <dbReference type="Rhea" id="RHEA:83436"/>
    </physiologicalReaction>
</comment>